<dbReference type="InterPro" id="IPR011989">
    <property type="entry name" value="ARM-like"/>
</dbReference>
<evidence type="ECO:0000256" key="2">
    <source>
        <dbReference type="ARBA" id="ARBA00014933"/>
    </source>
</evidence>
<dbReference type="OrthoDB" id="10250600at2759"/>
<comment type="subunit">
    <text evidence="6">Interacts with PSMC1, PSMC2, PSMD1 and PSMD6. Part of transient complex containing PSMD5, PSMC2, PSMC1 and PSMD2 formed during the assembly of the 26S proteasome.</text>
</comment>
<dbReference type="InterPro" id="IPR016024">
    <property type="entry name" value="ARM-type_fold"/>
</dbReference>
<evidence type="ECO:0000256" key="6">
    <source>
        <dbReference type="ARBA" id="ARBA00064552"/>
    </source>
</evidence>
<dbReference type="AGR" id="Xenbase:XB-GENE-866095"/>
<accession>A0A1L8F643</accession>
<gene>
    <name evidence="8 9" type="primary">psmd5.L</name>
</gene>
<dbReference type="RefSeq" id="XP_018084993.1">
    <property type="nucleotide sequence ID" value="XM_018229504.2"/>
</dbReference>
<dbReference type="GO" id="GO:0043248">
    <property type="term" value="P:proteasome assembly"/>
    <property type="evidence" value="ECO:0007669"/>
    <property type="project" value="InterPro"/>
</dbReference>
<dbReference type="InterPro" id="IPR019538">
    <property type="entry name" value="PSMD5"/>
</dbReference>
<protein>
    <recommendedName>
        <fullName evidence="2">26S proteasome non-ATPase regulatory subunit 5</fullName>
    </recommendedName>
</protein>
<keyword evidence="3" id="KW-0007">Acetylation</keyword>
<evidence type="ECO:0000313" key="8">
    <source>
        <dbReference type="RefSeq" id="XP_018084993.1"/>
    </source>
</evidence>
<dbReference type="Xenbase" id="XB-GENE-866095">
    <property type="gene designation" value="psmd5.L"/>
</dbReference>
<keyword evidence="8" id="KW-0647">Proteasome</keyword>
<dbReference type="PaxDb" id="8355-A0A1L8F643"/>
<evidence type="ECO:0000256" key="3">
    <source>
        <dbReference type="ARBA" id="ARBA00022990"/>
    </source>
</evidence>
<keyword evidence="4" id="KW-0143">Chaperone</keyword>
<comment type="function">
    <text evidence="5">Acts as a chaperone during the assembly of the 26S proteasome, specifically of the base subcomplex of the PA700/19S regulatory complex (RC). In the initial step of the base subcomplex assembly is part of an intermediate PSMD5:PSMC2:PSMC1:PSMD2 module which probably assembles with a PSMD10:PSMC4:PSMC5:PAAF1 module followed by dissociation of PSMD5.</text>
</comment>
<dbReference type="GO" id="GO:0005829">
    <property type="term" value="C:cytosol"/>
    <property type="evidence" value="ECO:0007669"/>
    <property type="project" value="TreeGrafter"/>
</dbReference>
<dbReference type="STRING" id="8355.A0A1L8F643"/>
<dbReference type="Bgee" id="496243">
    <property type="expression patterns" value="Expressed in testis and 19 other cell types or tissues"/>
</dbReference>
<dbReference type="AlphaFoldDB" id="A0A1L8F643"/>
<dbReference type="Proteomes" id="UP000186698">
    <property type="component" value="Chromosome 8L"/>
</dbReference>
<dbReference type="SUPFAM" id="SSF48371">
    <property type="entry name" value="ARM repeat"/>
    <property type="match status" value="1"/>
</dbReference>
<dbReference type="Gene3D" id="1.25.10.10">
    <property type="entry name" value="Leucine-rich Repeat Variant"/>
    <property type="match status" value="1"/>
</dbReference>
<evidence type="ECO:0000256" key="1">
    <source>
        <dbReference type="ARBA" id="ARBA00006823"/>
    </source>
</evidence>
<dbReference type="GeneID" id="496243"/>
<dbReference type="KEGG" id="xla:496243"/>
<dbReference type="FunFam" id="1.25.10.10:FF:000208">
    <property type="entry name" value="26S proteasome non-ATPase regulatory subunit 5"/>
    <property type="match status" value="1"/>
</dbReference>
<dbReference type="CTD" id="496243"/>
<dbReference type="OMA" id="WGQEYIS"/>
<evidence type="ECO:0000313" key="7">
    <source>
        <dbReference type="Proteomes" id="UP000186698"/>
    </source>
</evidence>
<keyword evidence="7" id="KW-1185">Reference proteome</keyword>
<organism evidence="7 8">
    <name type="scientific">Xenopus laevis</name>
    <name type="common">African clawed frog</name>
    <dbReference type="NCBI Taxonomy" id="8355"/>
    <lineage>
        <taxon>Eukaryota</taxon>
        <taxon>Metazoa</taxon>
        <taxon>Chordata</taxon>
        <taxon>Craniata</taxon>
        <taxon>Vertebrata</taxon>
        <taxon>Euteleostomi</taxon>
        <taxon>Amphibia</taxon>
        <taxon>Batrachia</taxon>
        <taxon>Anura</taxon>
        <taxon>Pipoidea</taxon>
        <taxon>Pipidae</taxon>
        <taxon>Xenopodinae</taxon>
        <taxon>Xenopus</taxon>
        <taxon>Xenopus</taxon>
    </lineage>
</organism>
<proteinExistence type="inferred from homology"/>
<dbReference type="GO" id="GO:0000502">
    <property type="term" value="C:proteasome complex"/>
    <property type="evidence" value="ECO:0007669"/>
    <property type="project" value="UniProtKB-KW"/>
</dbReference>
<dbReference type="PANTHER" id="PTHR13554:SF10">
    <property type="entry name" value="26S PROTEASOME NON-ATPASE REGULATORY SUBUNIT 5"/>
    <property type="match status" value="1"/>
</dbReference>
<reference evidence="8" key="1">
    <citation type="submission" date="2025-08" db="UniProtKB">
        <authorList>
            <consortium name="RefSeq"/>
        </authorList>
    </citation>
    <scope>IDENTIFICATION</scope>
    <source>
        <strain evidence="8">J_2021</strain>
        <tissue evidence="8">Erythrocytes</tissue>
    </source>
</reference>
<evidence type="ECO:0000256" key="4">
    <source>
        <dbReference type="ARBA" id="ARBA00023186"/>
    </source>
</evidence>
<comment type="similarity">
    <text evidence="1">Belongs to the proteasome subunit S5B/HSM3 family.</text>
</comment>
<evidence type="ECO:0000313" key="9">
    <source>
        <dbReference type="Xenbase" id="XB-GENE-866095"/>
    </source>
</evidence>
<sequence length="505" mass="55416">MAASIEELVASLTSPELEPLETLQALKTAALAVPMSILKEKVPGLRLGGIFSLLNVNDREQITVCVGILERFLQALEPVDIARNYKEELQRGLYHPDDSVKTLAITQVGRIVECSVALTEIFNNLELLKQIILSIGGDKLSVAKEAIKSLSKIAQTTSGLNVLFSTNLLAELKKVMAISDIVRYRIYELVVEISSVSAESLEYCVNSGIVSQLLDELTGDDVLIRVTCTEMVTSLATPLHGRQYLAQQGIIDKISNMILGADSDPFSGFYLPGLVKFFGNLAVMDSPQQICEQYPAFLNKVYDMAGGLDITMLGVAVDTLGILGSNVEGKQVLQKTGGQFHTILKRIGHHAKNSPTEIRVRCLDAISSLLYIPEDCHTEDLLAMATTWFHLLSAQPMDFFRSIASQPFPELHCGALKVFTAVANQPWAQKLMIESPGFIEYIVDRTVDPNKESKDAKFELVKSLASSKTVAETIGNQHHLRLRSYLREGPYYIKAVSSVAVEGAE</sequence>
<dbReference type="Pfam" id="PF10508">
    <property type="entry name" value="Proteasom_PSMB"/>
    <property type="match status" value="1"/>
</dbReference>
<dbReference type="PANTHER" id="PTHR13554">
    <property type="entry name" value="26S PROTEASOME NON-ATPASE REGULATORY SUBUNIT 5-RELATED"/>
    <property type="match status" value="1"/>
</dbReference>
<name>A0A1L8F643_XENLA</name>
<evidence type="ECO:0000256" key="5">
    <source>
        <dbReference type="ARBA" id="ARBA00055861"/>
    </source>
</evidence>